<proteinExistence type="predicted"/>
<evidence type="ECO:0000313" key="3">
    <source>
        <dbReference type="Proteomes" id="UP001651690"/>
    </source>
</evidence>
<feature type="coiled-coil region" evidence="1">
    <location>
        <begin position="49"/>
        <end position="76"/>
    </location>
</feature>
<dbReference type="RefSeq" id="WP_255065217.1">
    <property type="nucleotide sequence ID" value="NZ_JANDBD010000022.1"/>
</dbReference>
<dbReference type="EMBL" id="JANDBD010000022">
    <property type="protein sequence ID" value="MCP9276924.1"/>
    <property type="molecule type" value="Genomic_DNA"/>
</dbReference>
<comment type="caution">
    <text evidence="2">The sequence shown here is derived from an EMBL/GenBank/DDBJ whole genome shotgun (WGS) entry which is preliminary data.</text>
</comment>
<reference evidence="2 3" key="1">
    <citation type="submission" date="2022-06" db="EMBL/GenBank/DDBJ databases">
        <title>Mycolicibacterium sp. CAU 1645 isolated from seawater.</title>
        <authorList>
            <person name="Kim W."/>
        </authorList>
    </citation>
    <scope>NUCLEOTIDE SEQUENCE [LARGE SCALE GENOMIC DNA]</scope>
    <source>
        <strain evidence="2 3">CAU 1645</strain>
    </source>
</reference>
<evidence type="ECO:0000256" key="1">
    <source>
        <dbReference type="SAM" id="Coils"/>
    </source>
</evidence>
<evidence type="ECO:0008006" key="4">
    <source>
        <dbReference type="Google" id="ProtNLM"/>
    </source>
</evidence>
<keyword evidence="1" id="KW-0175">Coiled coil</keyword>
<organism evidence="2 3">
    <name type="scientific">Mycolicibacterium arenosum</name>
    <dbReference type="NCBI Taxonomy" id="2952157"/>
    <lineage>
        <taxon>Bacteria</taxon>
        <taxon>Bacillati</taxon>
        <taxon>Actinomycetota</taxon>
        <taxon>Actinomycetes</taxon>
        <taxon>Mycobacteriales</taxon>
        <taxon>Mycobacteriaceae</taxon>
        <taxon>Mycolicibacterium</taxon>
    </lineage>
</organism>
<name>A0ABT1MCM5_9MYCO</name>
<evidence type="ECO:0000313" key="2">
    <source>
        <dbReference type="EMBL" id="MCP9276924.1"/>
    </source>
</evidence>
<accession>A0ABT1MCM5</accession>
<keyword evidence="3" id="KW-1185">Reference proteome</keyword>
<sequence>MRFDGEEAAHRAADARQGAYFRAELVARRDHLQGTIIKRRALIERRAYAANLRADVRSAEIEISILTRMIADLDRRFAAYWASDELAL</sequence>
<gene>
    <name evidence="2" type="ORF">NM203_32570</name>
</gene>
<protein>
    <recommendedName>
        <fullName evidence="4">Transposase</fullName>
    </recommendedName>
</protein>
<dbReference type="Proteomes" id="UP001651690">
    <property type="component" value="Unassembled WGS sequence"/>
</dbReference>